<proteinExistence type="predicted"/>
<sequence>MQMITTFRTSRESMQIVHEGWLLEPHLATPDRNREEGKCNCDCNGFFSILLKDDFAGVHSIPRRFSEGWSIPSLHSHIEPPPPSVSLALMAPFPPSIQNANDHPFRTSRESMQTVHQGCLLEPHHATPDRNHEGRKCNCDCNGLFSILFERILLGNPVSIFPEGNSTLKETEYISGDAGDSKRFLKQETPLRGKLVYSGQFRIRIYFPSTQTLQYPIRHYLFLQNTSKERICTSPIVFEQWEEECVVFIQHGLFLLQHSIPRRFGEGWSTPSLTPTPTGTLPPSVSLALMAPPRPSVQNANDHPFRTSRESMQTVHEDRLLQPHHAHQTEITRNESHSIPRRFCDDSLTPPHTEPPPHTVSLASIATLPLLYKIQMITPFKPPENRFKLCMRLAARASPCNTRQRSRRTKV</sequence>
<name>A0AAV4N9S1_9ARAC</name>
<keyword evidence="2" id="KW-1185">Reference proteome</keyword>
<accession>A0AAV4N9S1</accession>
<dbReference type="AlphaFoldDB" id="A0AAV4N9S1"/>
<evidence type="ECO:0000313" key="2">
    <source>
        <dbReference type="Proteomes" id="UP001054837"/>
    </source>
</evidence>
<evidence type="ECO:0000313" key="1">
    <source>
        <dbReference type="EMBL" id="GIX80441.1"/>
    </source>
</evidence>
<dbReference type="EMBL" id="BPLQ01001296">
    <property type="protein sequence ID" value="GIX80441.1"/>
    <property type="molecule type" value="Genomic_DNA"/>
</dbReference>
<reference evidence="1 2" key="1">
    <citation type="submission" date="2021-06" db="EMBL/GenBank/DDBJ databases">
        <title>Caerostris darwini draft genome.</title>
        <authorList>
            <person name="Kono N."/>
            <person name="Arakawa K."/>
        </authorList>
    </citation>
    <scope>NUCLEOTIDE SEQUENCE [LARGE SCALE GENOMIC DNA]</scope>
</reference>
<organism evidence="1 2">
    <name type="scientific">Caerostris darwini</name>
    <dbReference type="NCBI Taxonomy" id="1538125"/>
    <lineage>
        <taxon>Eukaryota</taxon>
        <taxon>Metazoa</taxon>
        <taxon>Ecdysozoa</taxon>
        <taxon>Arthropoda</taxon>
        <taxon>Chelicerata</taxon>
        <taxon>Arachnida</taxon>
        <taxon>Araneae</taxon>
        <taxon>Araneomorphae</taxon>
        <taxon>Entelegynae</taxon>
        <taxon>Araneoidea</taxon>
        <taxon>Araneidae</taxon>
        <taxon>Caerostris</taxon>
    </lineage>
</organism>
<gene>
    <name evidence="1" type="ORF">CDAR_296801</name>
</gene>
<comment type="caution">
    <text evidence="1">The sequence shown here is derived from an EMBL/GenBank/DDBJ whole genome shotgun (WGS) entry which is preliminary data.</text>
</comment>
<protein>
    <submittedName>
        <fullName evidence="1">Uncharacterized protein</fullName>
    </submittedName>
</protein>
<dbReference type="Proteomes" id="UP001054837">
    <property type="component" value="Unassembled WGS sequence"/>
</dbReference>